<dbReference type="SUPFAM" id="SSF48452">
    <property type="entry name" value="TPR-like"/>
    <property type="match status" value="1"/>
</dbReference>
<dbReference type="InterPro" id="IPR024302">
    <property type="entry name" value="SusD-like"/>
</dbReference>
<dbReference type="PROSITE" id="PS51257">
    <property type="entry name" value="PROKAR_LIPOPROTEIN"/>
    <property type="match status" value="1"/>
</dbReference>
<dbReference type="InterPro" id="IPR011990">
    <property type="entry name" value="TPR-like_helical_dom_sf"/>
</dbReference>
<evidence type="ECO:0000313" key="2">
    <source>
        <dbReference type="Proteomes" id="UP000199656"/>
    </source>
</evidence>
<dbReference type="Gene3D" id="1.25.40.390">
    <property type="match status" value="1"/>
</dbReference>
<gene>
    <name evidence="1" type="ORF">SAMN05660909_04804</name>
</gene>
<organism evidence="1 2">
    <name type="scientific">Chitinophaga terrae</name>
    <name type="common">ex Kim and Jung 2007</name>
    <dbReference type="NCBI Taxonomy" id="408074"/>
    <lineage>
        <taxon>Bacteria</taxon>
        <taxon>Pseudomonadati</taxon>
        <taxon>Bacteroidota</taxon>
        <taxon>Chitinophagia</taxon>
        <taxon>Chitinophagales</taxon>
        <taxon>Chitinophagaceae</taxon>
        <taxon>Chitinophaga</taxon>
    </lineage>
</organism>
<keyword evidence="1" id="KW-0449">Lipoprotein</keyword>
<evidence type="ECO:0000313" key="1">
    <source>
        <dbReference type="EMBL" id="SEB02613.1"/>
    </source>
</evidence>
<accession>A0A1H4FZ18</accession>
<name>A0A1H4FZ18_9BACT</name>
<protein>
    <submittedName>
        <fullName evidence="1">Susd and RagB outer membrane lipoprotein</fullName>
    </submittedName>
</protein>
<sequence>MKLSNILRGFSVRALVATGILSASLIACTKNFELYNTNNTGVSSDQLGPDFNGLGLYLKSAQMAIYNFSGGGDPNSFQLQQNLNADCYSGYFMTATNFASGVNNTNYGLVTGWNGEPFKVGYLSVMSPIFKLRATGIEKTFPAVWGVALIVKVAGMSRVTDIYGPIPYSKVGLNLTTVPYDSQEQIYNRFFLELDTAAQYLRAQIADTKPLPFNFGNFDVVYNGNFTQWLKFCNSLRLRLAMHIRNIAPEKAKAEAEIALNPANGGVITDNADNMNVKVGQGFTNPLVFISTIWEDIHINASLQSYLTGYNDPRIAKYMSKSTDDKSAGQYLGIRIGSAVSKDNYGKYSFLSKTAFNLNSPVQLMTAAEVYFLRAEAALKGWANAGGSVQSLYEQGVTASMNQWQVPIGDYLSNKDSVMADYKDPRNSVNDIKKVSTITIKWSESAAEPEKLERIITQKWLAMFPEGQEAWTEFRRTGYPKLFPVVENKSGGTIDTKIQIRRLPFPQNEYSTNPATVAEGVKLLGNKDEGGTRLWWDTGINK</sequence>
<reference evidence="2" key="1">
    <citation type="submission" date="2016-10" db="EMBL/GenBank/DDBJ databases">
        <authorList>
            <person name="Varghese N."/>
            <person name="Submissions S."/>
        </authorList>
    </citation>
    <scope>NUCLEOTIDE SEQUENCE [LARGE SCALE GENOMIC DNA]</scope>
    <source>
        <strain evidence="2">DSM 23920</strain>
    </source>
</reference>
<proteinExistence type="predicted"/>
<keyword evidence="2" id="KW-1185">Reference proteome</keyword>
<dbReference type="STRING" id="408074.SAMN05660909_04804"/>
<dbReference type="AlphaFoldDB" id="A0A1H4FZ18"/>
<dbReference type="Pfam" id="PF12741">
    <property type="entry name" value="SusD-like"/>
    <property type="match status" value="1"/>
</dbReference>
<dbReference type="RefSeq" id="WP_089764926.1">
    <property type="nucleotide sequence ID" value="NZ_BKAT01000051.1"/>
</dbReference>
<dbReference type="EMBL" id="FNRL01000030">
    <property type="protein sequence ID" value="SEB02613.1"/>
    <property type="molecule type" value="Genomic_DNA"/>
</dbReference>
<dbReference type="Proteomes" id="UP000199656">
    <property type="component" value="Unassembled WGS sequence"/>
</dbReference>
<dbReference type="OrthoDB" id="843771at2"/>